<dbReference type="RefSeq" id="WP_049678975.1">
    <property type="nucleotide sequence ID" value="NZ_CABHYM010000084.1"/>
</dbReference>
<protein>
    <submittedName>
        <fullName evidence="1">Uncharacterized protein</fullName>
    </submittedName>
</protein>
<evidence type="ECO:0000313" key="2">
    <source>
        <dbReference type="Proteomes" id="UP000040841"/>
    </source>
</evidence>
<accession>A0AA36LQQ4</accession>
<dbReference type="EMBL" id="CQBM01000008">
    <property type="protein sequence ID" value="CNI39238.1"/>
    <property type="molecule type" value="Genomic_DNA"/>
</dbReference>
<dbReference type="AlphaFoldDB" id="A0AA36LQQ4"/>
<proteinExistence type="predicted"/>
<gene>
    <name evidence="1" type="ORF">ERS008502_03120</name>
</gene>
<sequence>MTEKLVKIKLTESSFQDTQLEDFRYSSGSLELVLSTGDNRGISKINVLFDWIHSFRVTDEGDLLKMQEEQKGEMLTGLYTVEKSKYLEWFNEQSVNIHDDVVHYMLSTVDDVIDILSSVAPSISVSK</sequence>
<organism evidence="1 2">
    <name type="scientific">Yersinia mollaretii</name>
    <dbReference type="NCBI Taxonomy" id="33060"/>
    <lineage>
        <taxon>Bacteria</taxon>
        <taxon>Pseudomonadati</taxon>
        <taxon>Pseudomonadota</taxon>
        <taxon>Gammaproteobacteria</taxon>
        <taxon>Enterobacterales</taxon>
        <taxon>Yersiniaceae</taxon>
        <taxon>Yersinia</taxon>
    </lineage>
</organism>
<dbReference type="Proteomes" id="UP000040841">
    <property type="component" value="Unassembled WGS sequence"/>
</dbReference>
<comment type="caution">
    <text evidence="1">The sequence shown here is derived from an EMBL/GenBank/DDBJ whole genome shotgun (WGS) entry which is preliminary data.</text>
</comment>
<reference evidence="1 2" key="1">
    <citation type="submission" date="2015-03" db="EMBL/GenBank/DDBJ databases">
        <authorList>
            <consortium name="Pathogen Informatics"/>
            <person name="Murphy D."/>
        </authorList>
    </citation>
    <scope>NUCLEOTIDE SEQUENCE [LARGE SCALE GENOMIC DNA]</scope>
    <source>
        <strain evidence="1 2">FE82747</strain>
    </source>
</reference>
<evidence type="ECO:0000313" key="1">
    <source>
        <dbReference type="EMBL" id="CNI39238.1"/>
    </source>
</evidence>
<name>A0AA36LQQ4_YERMO</name>